<name>A0A915EWR6_9CEST</name>
<dbReference type="SMART" id="SM00181">
    <property type="entry name" value="EGF"/>
    <property type="match status" value="3"/>
</dbReference>
<evidence type="ECO:0000256" key="7">
    <source>
        <dbReference type="PROSITE-ProRule" id="PRU00460"/>
    </source>
</evidence>
<feature type="disulfide bond" evidence="7">
    <location>
        <begin position="905"/>
        <end position="914"/>
    </location>
</feature>
<feature type="domain" description="Laminin G" evidence="9">
    <location>
        <begin position="1266"/>
        <end position="1481"/>
    </location>
</feature>
<dbReference type="InterPro" id="IPR009030">
    <property type="entry name" value="Growth_fac_rcpt_cys_sf"/>
</dbReference>
<dbReference type="Gene3D" id="2.10.25.10">
    <property type="entry name" value="Laminin"/>
    <property type="match status" value="3"/>
</dbReference>
<dbReference type="PROSITE" id="PS51465">
    <property type="entry name" value="KAZAL_2"/>
    <property type="match status" value="7"/>
</dbReference>
<dbReference type="PROSITE" id="PS01248">
    <property type="entry name" value="EGF_LAM_1"/>
    <property type="match status" value="1"/>
</dbReference>
<dbReference type="InterPro" id="IPR002350">
    <property type="entry name" value="Kazal_dom"/>
</dbReference>
<dbReference type="PROSITE" id="PS00022">
    <property type="entry name" value="EGF_1"/>
    <property type="match status" value="1"/>
</dbReference>
<dbReference type="Proteomes" id="UP000887562">
    <property type="component" value="Unplaced"/>
</dbReference>
<feature type="disulfide bond" evidence="7">
    <location>
        <begin position="885"/>
        <end position="897"/>
    </location>
</feature>
<evidence type="ECO:0000256" key="6">
    <source>
        <dbReference type="PROSITE-ProRule" id="PRU00122"/>
    </source>
</evidence>
<dbReference type="WBParaSite" id="maker-E.canG7_contigs_0554-snap-gene-0.3-mRNA-1">
    <property type="protein sequence ID" value="maker-E.canG7_contigs_0554-snap-gene-0.3-mRNA-1"/>
    <property type="gene ID" value="EcG7_07631"/>
</dbReference>
<evidence type="ECO:0000313" key="13">
    <source>
        <dbReference type="Proteomes" id="UP000887562"/>
    </source>
</evidence>
<dbReference type="Pfam" id="PF07648">
    <property type="entry name" value="Kazal_2"/>
    <property type="match status" value="8"/>
</dbReference>
<dbReference type="InterPro" id="IPR000742">
    <property type="entry name" value="EGF"/>
</dbReference>
<evidence type="ECO:0000256" key="2">
    <source>
        <dbReference type="ARBA" id="ARBA00022782"/>
    </source>
</evidence>
<feature type="domain" description="Kazal-like" evidence="12">
    <location>
        <begin position="504"/>
        <end position="560"/>
    </location>
</feature>
<evidence type="ECO:0000256" key="4">
    <source>
        <dbReference type="ARBA" id="ARBA00023180"/>
    </source>
</evidence>
<evidence type="ECO:0000259" key="12">
    <source>
        <dbReference type="PROSITE" id="PS51465"/>
    </source>
</evidence>
<feature type="disulfide bond" evidence="5">
    <location>
        <begin position="1233"/>
        <end position="1250"/>
    </location>
</feature>
<keyword evidence="2" id="KW-0221">Differentiation</keyword>
<evidence type="ECO:0000259" key="10">
    <source>
        <dbReference type="PROSITE" id="PS50026"/>
    </source>
</evidence>
<dbReference type="PANTHER" id="PTHR13866:SF14">
    <property type="entry name" value="BM-40"/>
    <property type="match status" value="1"/>
</dbReference>
<feature type="disulfide bond" evidence="6">
    <location>
        <begin position="1770"/>
        <end position="1797"/>
    </location>
</feature>
<dbReference type="CDD" id="cd00055">
    <property type="entry name" value="EGF_Lam"/>
    <property type="match status" value="2"/>
</dbReference>
<dbReference type="InterPro" id="IPR003645">
    <property type="entry name" value="Fol_N"/>
</dbReference>
<dbReference type="PROSITE" id="PS01186">
    <property type="entry name" value="EGF_2"/>
    <property type="match status" value="1"/>
</dbReference>
<dbReference type="SUPFAM" id="SSF49899">
    <property type="entry name" value="Concanavalin A-like lectins/glucanases"/>
    <property type="match status" value="2"/>
</dbReference>
<dbReference type="Pfam" id="PF02210">
    <property type="entry name" value="Laminin_G_2"/>
    <property type="match status" value="2"/>
</dbReference>
<feature type="disulfide bond" evidence="7">
    <location>
        <begin position="955"/>
        <end position="964"/>
    </location>
</feature>
<feature type="domain" description="Kazal-like" evidence="12">
    <location>
        <begin position="812"/>
        <end position="859"/>
    </location>
</feature>
<evidence type="ECO:0000256" key="8">
    <source>
        <dbReference type="SAM" id="SignalP"/>
    </source>
</evidence>
<keyword evidence="4" id="KW-0325">Glycoprotein</keyword>
<feature type="domain" description="Kazal-like" evidence="12">
    <location>
        <begin position="732"/>
        <end position="795"/>
    </location>
</feature>
<dbReference type="CDD" id="cd00110">
    <property type="entry name" value="LamG"/>
    <property type="match status" value="2"/>
</dbReference>
<dbReference type="SMART" id="SM00280">
    <property type="entry name" value="KAZAL"/>
    <property type="match status" value="8"/>
</dbReference>
<protein>
    <submittedName>
        <fullName evidence="14">Agrin</fullName>
    </submittedName>
</protein>
<feature type="domain" description="Laminin EGF-like" evidence="11">
    <location>
        <begin position="885"/>
        <end position="932"/>
    </location>
</feature>
<keyword evidence="7" id="KW-0424">Laminin EGF-like domain</keyword>
<dbReference type="PROSITE" id="PS50027">
    <property type="entry name" value="EGF_LAM_2"/>
    <property type="match status" value="2"/>
</dbReference>
<dbReference type="GO" id="GO:0050840">
    <property type="term" value="F:extracellular matrix binding"/>
    <property type="evidence" value="ECO:0007669"/>
    <property type="project" value="TreeGrafter"/>
</dbReference>
<dbReference type="InterPro" id="IPR013320">
    <property type="entry name" value="ConA-like_dom_sf"/>
</dbReference>
<feature type="disulfide bond" evidence="5">
    <location>
        <begin position="1252"/>
        <end position="1261"/>
    </location>
</feature>
<dbReference type="PROSITE" id="PS50026">
    <property type="entry name" value="EGF_3"/>
    <property type="match status" value="1"/>
</dbReference>
<dbReference type="InterPro" id="IPR001791">
    <property type="entry name" value="Laminin_G"/>
</dbReference>
<evidence type="ECO:0000256" key="5">
    <source>
        <dbReference type="PROSITE-ProRule" id="PRU00076"/>
    </source>
</evidence>
<keyword evidence="13" id="KW-1185">Reference proteome</keyword>
<feature type="signal peptide" evidence="8">
    <location>
        <begin position="1"/>
        <end position="21"/>
    </location>
</feature>
<evidence type="ECO:0000256" key="1">
    <source>
        <dbReference type="ARBA" id="ARBA00022729"/>
    </source>
</evidence>
<dbReference type="CDD" id="cd00054">
    <property type="entry name" value="EGF_CA"/>
    <property type="match status" value="1"/>
</dbReference>
<reference evidence="14" key="1">
    <citation type="submission" date="2022-11" db="UniProtKB">
        <authorList>
            <consortium name="WormBaseParasite"/>
        </authorList>
    </citation>
    <scope>IDENTIFICATION</scope>
</reference>
<dbReference type="InterPro" id="IPR002049">
    <property type="entry name" value="LE_dom"/>
</dbReference>
<feature type="chain" id="PRO_5037317852" evidence="8">
    <location>
        <begin position="22"/>
        <end position="1798"/>
    </location>
</feature>
<dbReference type="PROSITE" id="PS50025">
    <property type="entry name" value="LAM_G_DOMAIN"/>
    <property type="match status" value="2"/>
</dbReference>
<feature type="domain" description="Kazal-like" evidence="12">
    <location>
        <begin position="267"/>
        <end position="322"/>
    </location>
</feature>
<evidence type="ECO:0000259" key="11">
    <source>
        <dbReference type="PROSITE" id="PS50027"/>
    </source>
</evidence>
<dbReference type="Gene3D" id="2.60.120.200">
    <property type="match status" value="2"/>
</dbReference>
<feature type="domain" description="Kazal-like" evidence="12">
    <location>
        <begin position="438"/>
        <end position="488"/>
    </location>
</feature>
<feature type="domain" description="Kazal-like" evidence="12">
    <location>
        <begin position="588"/>
        <end position="635"/>
    </location>
</feature>
<comment type="caution">
    <text evidence="5">Lacks conserved residue(s) required for the propagation of feature annotation.</text>
</comment>
<feature type="domain" description="EGF-like" evidence="10">
    <location>
        <begin position="1223"/>
        <end position="1262"/>
    </location>
</feature>
<keyword evidence="5" id="KW-0245">EGF-like domain</keyword>
<organism evidence="13 14">
    <name type="scientific">Echinococcus canadensis</name>
    <dbReference type="NCBI Taxonomy" id="519352"/>
    <lineage>
        <taxon>Eukaryota</taxon>
        <taxon>Metazoa</taxon>
        <taxon>Spiralia</taxon>
        <taxon>Lophotrochozoa</taxon>
        <taxon>Platyhelminthes</taxon>
        <taxon>Cestoda</taxon>
        <taxon>Eucestoda</taxon>
        <taxon>Cyclophyllidea</taxon>
        <taxon>Taeniidae</taxon>
        <taxon>Echinococcus</taxon>
        <taxon>Echinococcus canadensis group</taxon>
    </lineage>
</organism>
<dbReference type="SUPFAM" id="SSF57184">
    <property type="entry name" value="Growth factor receptor domain"/>
    <property type="match status" value="1"/>
</dbReference>
<keyword evidence="3 5" id="KW-1015">Disulfide bond</keyword>
<feature type="domain" description="Laminin EGF-like" evidence="11">
    <location>
        <begin position="933"/>
        <end position="980"/>
    </location>
</feature>
<evidence type="ECO:0000259" key="9">
    <source>
        <dbReference type="PROSITE" id="PS50025"/>
    </source>
</evidence>
<dbReference type="CDD" id="cd00104">
    <property type="entry name" value="KAZAL_FS"/>
    <property type="match status" value="6"/>
</dbReference>
<accession>A0A915EWR6</accession>
<keyword evidence="1 8" id="KW-0732">Signal</keyword>
<proteinExistence type="predicted"/>
<dbReference type="SMART" id="SM00282">
    <property type="entry name" value="LamG"/>
    <property type="match status" value="2"/>
</dbReference>
<dbReference type="GO" id="GO:0005509">
    <property type="term" value="F:calcium ion binding"/>
    <property type="evidence" value="ECO:0007669"/>
    <property type="project" value="TreeGrafter"/>
</dbReference>
<sequence length="1798" mass="198431">MLRRYSLLLALLLLPLLNASSDRNPRCFVEYADPRNTTFNGTAEFLTESYSDGVKVVIKVERILSDPAKALRLRSSPIEGYLSSPYCVSSVLIGKPQIWLGSHKFDGVKLKFIVQVVRHLDSLEEDLCLQKQCHPGAICETWNDIALSKVTVCVCLSLYDLATSGRCQLTTGEVCASDGNIYANTCHMLRTSCLQQTELSIVSWVAVNQKDCQQQARSVILRRFRSQSKEHYKGVTYTPHLMFEDEQQGEKPQQDSVHPNKREPIVPTKKPDCMHTCSLTTVQPVCGSDGNTYLNPCLLELRGCISLQPAELHAVHWGYCPARPPDIEPIFCDHANYCQFGAMQEFKARFALVATTDALRNGTKNPYVETMGSRILETVFSIKLPVFNNLPYINFTMVRVKRPIKGRGVNNPCQGYTCPFNAWCIPSDDFSSPRCICHQTCYEVGDSDDSVPVCGSNGVNYKNVCHLKRESCSLKINITVKYWGRCDPCDTVNCPVDSVCRLDEQRTPSCRCGDEECDISMNQLVCASDGRTYSSICVMRQQACLRDQRLQVLFDNNCAAGMNPCLEQSCPWPGEECRVDIQGRKTCVCPERCPAIIIPVCGSDGITYDSVCHLLQMACLKKKHIWVVYAGQCLLPGNACERQGLYCRRYEICSQQNNQVNRDMSLTYAAPSLKCSCPICPESGLGGKVCGSDGKTYRSECHLRAAACQGESFELEIKQRGACDACQNKKCEFYSMCQTDDAGRAFCACPTNCLMVNMPVCGSDGRTYNNECLLKVHACSIQKHIWVIDTKPCATCSKPCPLGMRCLGGQCVCRESCPKPSLAGEVCGTDGRIYPSACELRRQACVNKVTVKVDGSGLACRKPTYTANASTSIDIQSDQVLENVCGCNKVGSRDQFCDSKGRCRCHWGVEGTKCDQCASGYWGISNGKPCISCSCNPFGSIAVNTCDSYSGQCKCKPGIRGQQCNICPNGELLTGEHCKEPLSKMPAVKPEIRKAEEGALVSGINFTPLATAFISFTQLISPPFTFTLNFTPSPGVSNGDIALLVIPRADKVGQYSFLKLGISSGNLELSYVSKLGMGKTRYITGKHKLESQPIKVSVEVTNDEDLSLYVANSTSFGVFKGATSRLIRSDEYGVMTSNRGMGLVLGCISPNRAPFSKCGFSGCLTEAELVYHPTIGQVQRHIFVTNGKATGLNWKHLPRDGIRVCLSQISGQEVPKNLLSSEVLINCDLLNPCKNGGQCISMTDGSFKKCVCLPGWQGNYCQLEAAIIPEFSGKAFIRLAGPTGAESLKKRKMSMEIIFLRKPDEGIIFAIPPSQTGSEFIVIRADSDECLKVYLRVGRIVQFSHSYFYNWLLKRFGPPQRLATAKMCSVANDEWHKLSIEKTSHYMTVRLDGKKPTRLRLLTSFDLSSSPVYLGGIPDKESHFLDDFVLLKQSFVGAIQKIVLNGAELVLAGPSQNKEESLREQGVEHWEGTVQWQGPPCGENYSLCAKDSKSLKRICRPLGSGYECSCSTPLTHMSFVRHLTASLHGIDLLNNETAQQEISAKAEEMACNEVATRIGMASNDLQHDVPSKGSEIAVLFNQVRREEVDGVQSRVDQSNGNVVFDRNSVLLSGRTVINYRGFIEKENILDNIRIQLKTETPDGLIMMIPERSHHFEEFIAISLSNGRPEACLSLKSSDHSSLLKRDSTYPDGRRVTTLKAALFVADGEWHTIQLIRNKGYMSLIVDDQMVSSELTDTDGILNNEGDIWLGGSLEQVTTLPWQYQRNFTGCISALFFNEVSIGLLGDADLLYGTVSACS</sequence>
<dbReference type="FunFam" id="3.30.60.30:FF:000024">
    <property type="entry name" value="Transmembrane agrin"/>
    <property type="match status" value="1"/>
</dbReference>
<dbReference type="SUPFAM" id="SSF100895">
    <property type="entry name" value="Kazal-type serine protease inhibitors"/>
    <property type="match status" value="8"/>
</dbReference>
<dbReference type="FunFam" id="3.30.60.30:FF:000040">
    <property type="entry name" value="Agrin, putative"/>
    <property type="match status" value="1"/>
</dbReference>
<dbReference type="Pfam" id="PF00053">
    <property type="entry name" value="EGF_laminin"/>
    <property type="match status" value="2"/>
</dbReference>
<dbReference type="GO" id="GO:0030154">
    <property type="term" value="P:cell differentiation"/>
    <property type="evidence" value="ECO:0007669"/>
    <property type="project" value="UniProtKB-KW"/>
</dbReference>
<dbReference type="SMART" id="SM00180">
    <property type="entry name" value="EGF_Lam"/>
    <property type="match status" value="2"/>
</dbReference>
<dbReference type="SMART" id="SM00274">
    <property type="entry name" value="FOLN"/>
    <property type="match status" value="4"/>
</dbReference>
<dbReference type="GO" id="GO:0005615">
    <property type="term" value="C:extracellular space"/>
    <property type="evidence" value="ECO:0007669"/>
    <property type="project" value="TreeGrafter"/>
</dbReference>
<feature type="domain" description="Laminin G" evidence="9">
    <location>
        <begin position="1606"/>
        <end position="1797"/>
    </location>
</feature>
<feature type="domain" description="Kazal-like" evidence="12">
    <location>
        <begin position="669"/>
        <end position="725"/>
    </location>
</feature>
<dbReference type="GO" id="GO:0005518">
    <property type="term" value="F:collagen binding"/>
    <property type="evidence" value="ECO:0007669"/>
    <property type="project" value="TreeGrafter"/>
</dbReference>
<dbReference type="InterPro" id="IPR036058">
    <property type="entry name" value="Kazal_dom_sf"/>
</dbReference>
<evidence type="ECO:0000256" key="3">
    <source>
        <dbReference type="ARBA" id="ARBA00023157"/>
    </source>
</evidence>
<dbReference type="Gene3D" id="3.30.60.30">
    <property type="match status" value="8"/>
</dbReference>
<dbReference type="PANTHER" id="PTHR13866">
    <property type="entry name" value="SPARC OSTEONECTIN"/>
    <property type="match status" value="1"/>
</dbReference>
<evidence type="ECO:0000313" key="14">
    <source>
        <dbReference type="WBParaSite" id="maker-E.canG7_contigs_0554-snap-gene-0.3-mRNA-1"/>
    </source>
</evidence>